<comment type="caution">
    <text evidence="10">The sequence shown here is derived from an EMBL/GenBank/DDBJ whole genome shotgun (WGS) entry which is preliminary data.</text>
</comment>
<keyword evidence="3" id="KW-0134">Cell wall</keyword>
<reference evidence="10" key="1">
    <citation type="submission" date="2019-09" db="EMBL/GenBank/DDBJ databases">
        <title>Draft genome information of white flower Hibiscus syriacus.</title>
        <authorList>
            <person name="Kim Y.-M."/>
        </authorList>
    </citation>
    <scope>NUCLEOTIDE SEQUENCE [LARGE SCALE GENOMIC DNA]</scope>
    <source>
        <strain evidence="10">YM2019G1</strain>
    </source>
</reference>
<sequence>MQTLSFSKSKNINIVGLTSLNGQMFHVVNNGCQNIKLIQTDDDCVSIGPGATNLLMEKITCSPGHGISVGSLGKDQNEAGVQNVTNFKNPIVVDQNYFPGNKNCPDQVPGVKVSDVTYQDIHGTLETEVAVNFNCSSKHPCSWIRMEGVTLTYKNAVAAASCKHAGGTSLGVVQPTSCL</sequence>
<evidence type="ECO:0000313" key="10">
    <source>
        <dbReference type="EMBL" id="KAE8696595.1"/>
    </source>
</evidence>
<dbReference type="AlphaFoldDB" id="A0A6A3A099"/>
<evidence type="ECO:0000256" key="6">
    <source>
        <dbReference type="ARBA" id="ARBA00023295"/>
    </source>
</evidence>
<keyword evidence="11" id="KW-1185">Reference proteome</keyword>
<organism evidence="10 11">
    <name type="scientific">Hibiscus syriacus</name>
    <name type="common">Rose of Sharon</name>
    <dbReference type="NCBI Taxonomy" id="106335"/>
    <lineage>
        <taxon>Eukaryota</taxon>
        <taxon>Viridiplantae</taxon>
        <taxon>Streptophyta</taxon>
        <taxon>Embryophyta</taxon>
        <taxon>Tracheophyta</taxon>
        <taxon>Spermatophyta</taxon>
        <taxon>Magnoliopsida</taxon>
        <taxon>eudicotyledons</taxon>
        <taxon>Gunneridae</taxon>
        <taxon>Pentapetalae</taxon>
        <taxon>rosids</taxon>
        <taxon>malvids</taxon>
        <taxon>Malvales</taxon>
        <taxon>Malvaceae</taxon>
        <taxon>Malvoideae</taxon>
        <taxon>Hibiscus</taxon>
    </lineage>
</organism>
<dbReference type="InterPro" id="IPR011050">
    <property type="entry name" value="Pectin_lyase_fold/virulence"/>
</dbReference>
<evidence type="ECO:0000256" key="2">
    <source>
        <dbReference type="ARBA" id="ARBA00008834"/>
    </source>
</evidence>
<dbReference type="EMBL" id="VEPZ02001064">
    <property type="protein sequence ID" value="KAE8696595.1"/>
    <property type="molecule type" value="Genomic_DNA"/>
</dbReference>
<dbReference type="SUPFAM" id="SSF51126">
    <property type="entry name" value="Pectin lyase-like"/>
    <property type="match status" value="1"/>
</dbReference>
<evidence type="ECO:0000256" key="5">
    <source>
        <dbReference type="ARBA" id="ARBA00022801"/>
    </source>
</evidence>
<name>A0A6A3A099_HIBSY</name>
<dbReference type="InterPro" id="IPR012334">
    <property type="entry name" value="Pectin_lyas_fold"/>
</dbReference>
<evidence type="ECO:0000256" key="3">
    <source>
        <dbReference type="ARBA" id="ARBA00022512"/>
    </source>
</evidence>
<keyword evidence="4" id="KW-0964">Secreted</keyword>
<dbReference type="PANTHER" id="PTHR31375">
    <property type="match status" value="1"/>
</dbReference>
<dbReference type="GO" id="GO:0071555">
    <property type="term" value="P:cell wall organization"/>
    <property type="evidence" value="ECO:0007669"/>
    <property type="project" value="UniProtKB-KW"/>
</dbReference>
<keyword evidence="7" id="KW-0961">Cell wall biogenesis/degradation</keyword>
<evidence type="ECO:0000256" key="7">
    <source>
        <dbReference type="ARBA" id="ARBA00023316"/>
    </source>
</evidence>
<keyword evidence="5 9" id="KW-0378">Hydrolase</keyword>
<gene>
    <name evidence="10" type="ORF">F3Y22_tig00110655pilonHSYRG00042</name>
</gene>
<protein>
    <submittedName>
        <fullName evidence="10">Detected protein of confused Function</fullName>
    </submittedName>
</protein>
<feature type="active site" evidence="8">
    <location>
        <position position="65"/>
    </location>
</feature>
<evidence type="ECO:0000256" key="1">
    <source>
        <dbReference type="ARBA" id="ARBA00004191"/>
    </source>
</evidence>
<evidence type="ECO:0000313" key="11">
    <source>
        <dbReference type="Proteomes" id="UP000436088"/>
    </source>
</evidence>
<accession>A0A6A3A099</accession>
<dbReference type="Gene3D" id="2.160.20.10">
    <property type="entry name" value="Single-stranded right-handed beta-helix, Pectin lyase-like"/>
    <property type="match status" value="2"/>
</dbReference>
<proteinExistence type="inferred from homology"/>
<keyword evidence="6 9" id="KW-0326">Glycosidase</keyword>
<dbReference type="Pfam" id="PF00295">
    <property type="entry name" value="Glyco_hydro_28"/>
    <property type="match status" value="1"/>
</dbReference>
<evidence type="ECO:0000256" key="8">
    <source>
        <dbReference type="PROSITE-ProRule" id="PRU10052"/>
    </source>
</evidence>
<evidence type="ECO:0000256" key="9">
    <source>
        <dbReference type="RuleBase" id="RU361169"/>
    </source>
</evidence>
<dbReference type="GO" id="GO:0004650">
    <property type="term" value="F:polygalacturonase activity"/>
    <property type="evidence" value="ECO:0007669"/>
    <property type="project" value="InterPro"/>
</dbReference>
<dbReference type="GO" id="GO:0005975">
    <property type="term" value="P:carbohydrate metabolic process"/>
    <property type="evidence" value="ECO:0007669"/>
    <property type="project" value="InterPro"/>
</dbReference>
<dbReference type="InterPro" id="IPR000743">
    <property type="entry name" value="Glyco_hydro_28"/>
</dbReference>
<dbReference type="Proteomes" id="UP000436088">
    <property type="component" value="Unassembled WGS sequence"/>
</dbReference>
<evidence type="ECO:0000256" key="4">
    <source>
        <dbReference type="ARBA" id="ARBA00022525"/>
    </source>
</evidence>
<comment type="similarity">
    <text evidence="2 9">Belongs to the glycosyl hydrolase 28 family.</text>
</comment>
<comment type="subcellular location">
    <subcellularLocation>
        <location evidence="1">Secreted</location>
        <location evidence="1">Cell wall</location>
    </subcellularLocation>
</comment>
<dbReference type="PROSITE" id="PS00502">
    <property type="entry name" value="POLYGALACTURONASE"/>
    <property type="match status" value="1"/>
</dbReference>